<name>A0A143DHP7_9PROT</name>
<dbReference type="SUPFAM" id="SSF47413">
    <property type="entry name" value="lambda repressor-like DNA-binding domains"/>
    <property type="match status" value="1"/>
</dbReference>
<dbReference type="AlphaFoldDB" id="A0A143DHP7"/>
<protein>
    <recommendedName>
        <fullName evidence="1">HTH cro/C1-type domain-containing protein</fullName>
    </recommendedName>
</protein>
<evidence type="ECO:0000313" key="2">
    <source>
        <dbReference type="EMBL" id="AMW35728.1"/>
    </source>
</evidence>
<geneLocation type="plasmid" evidence="2 3">
    <name>unnamed 1</name>
</geneLocation>
<gene>
    <name evidence="2" type="ORF">AY555_10130</name>
</gene>
<dbReference type="GeneID" id="53317507"/>
<organism evidence="2 3">
    <name type="scientific">Haematospirillum jordaniae</name>
    <dbReference type="NCBI Taxonomy" id="1549855"/>
    <lineage>
        <taxon>Bacteria</taxon>
        <taxon>Pseudomonadati</taxon>
        <taxon>Pseudomonadota</taxon>
        <taxon>Alphaproteobacteria</taxon>
        <taxon>Rhodospirillales</taxon>
        <taxon>Novispirillaceae</taxon>
        <taxon>Haematospirillum</taxon>
    </lineage>
</organism>
<dbReference type="InterPro" id="IPR001387">
    <property type="entry name" value="Cro/C1-type_HTH"/>
</dbReference>
<dbReference type="CDD" id="cd00093">
    <property type="entry name" value="HTH_XRE"/>
    <property type="match status" value="1"/>
</dbReference>
<dbReference type="Pfam" id="PF13560">
    <property type="entry name" value="HTH_31"/>
    <property type="match status" value="1"/>
</dbReference>
<dbReference type="Proteomes" id="UP000076066">
    <property type="component" value="Plasmid unnamed 1"/>
</dbReference>
<feature type="domain" description="HTH cro/C1-type" evidence="1">
    <location>
        <begin position="10"/>
        <end position="63"/>
    </location>
</feature>
<dbReference type="InterPro" id="IPR010982">
    <property type="entry name" value="Lambda_DNA-bd_dom_sf"/>
</dbReference>
<dbReference type="Gene3D" id="1.10.260.40">
    <property type="entry name" value="lambda repressor-like DNA-binding domains"/>
    <property type="match status" value="1"/>
</dbReference>
<evidence type="ECO:0000259" key="1">
    <source>
        <dbReference type="PROSITE" id="PS50943"/>
    </source>
</evidence>
<proteinExistence type="predicted"/>
<keyword evidence="2" id="KW-0614">Plasmid</keyword>
<dbReference type="RefSeq" id="WP_066136963.1">
    <property type="nucleotide sequence ID" value="NZ_CP014526.1"/>
</dbReference>
<dbReference type="KEGG" id="hjo:AY555_10130"/>
<dbReference type="OrthoDB" id="189170at2"/>
<dbReference type="EMBL" id="CP014526">
    <property type="protein sequence ID" value="AMW35728.1"/>
    <property type="molecule type" value="Genomic_DNA"/>
</dbReference>
<keyword evidence="3" id="KW-1185">Reference proteome</keyword>
<dbReference type="SMART" id="SM00530">
    <property type="entry name" value="HTH_XRE"/>
    <property type="match status" value="1"/>
</dbReference>
<evidence type="ECO:0000313" key="3">
    <source>
        <dbReference type="Proteomes" id="UP000076066"/>
    </source>
</evidence>
<accession>A0A143DHP7</accession>
<sequence length="84" mass="9048">MLHPVTPHEIERIAKAVGLSINQVCRDAGVSRSSFTRWKRGSASVSVSTANKIIRAIAFHTSLPSSAPHALGRHHGRIVEGIQS</sequence>
<reference evidence="2 3" key="1">
    <citation type="submission" date="2016-02" db="EMBL/GenBank/DDBJ databases">
        <title>Complete Genome of H5569, the type strain of the newly described species Haematospirillium jordaniae.</title>
        <authorList>
            <person name="Nicholson A.C."/>
            <person name="Humrighouse B.W."/>
            <person name="Loparov V."/>
            <person name="McQuiston J.R."/>
        </authorList>
    </citation>
    <scope>NUCLEOTIDE SEQUENCE [LARGE SCALE GENOMIC DNA]</scope>
    <source>
        <strain evidence="2 3">H5569</strain>
        <plasmid evidence="3">Plasmid unnamed 1</plasmid>
    </source>
</reference>
<dbReference type="GO" id="GO:0003677">
    <property type="term" value="F:DNA binding"/>
    <property type="evidence" value="ECO:0007669"/>
    <property type="project" value="InterPro"/>
</dbReference>
<dbReference type="PROSITE" id="PS50943">
    <property type="entry name" value="HTH_CROC1"/>
    <property type="match status" value="1"/>
</dbReference>